<comment type="caution">
    <text evidence="3">The sequence shown here is derived from an EMBL/GenBank/DDBJ whole genome shotgun (WGS) entry which is preliminary data.</text>
</comment>
<proteinExistence type="predicted"/>
<dbReference type="RefSeq" id="WP_005259488.1">
    <property type="nucleotide sequence ID" value="NZ_BMDR01000002.1"/>
</dbReference>
<evidence type="ECO:0000256" key="1">
    <source>
        <dbReference type="SAM" id="Coils"/>
    </source>
</evidence>
<dbReference type="AlphaFoldDB" id="N9Q125"/>
<dbReference type="PATRIC" id="fig|1217706.3.peg.3014"/>
<keyword evidence="4" id="KW-1185">Reference proteome</keyword>
<feature type="coiled-coil region" evidence="1">
    <location>
        <begin position="33"/>
        <end position="74"/>
    </location>
</feature>
<reference evidence="3 4" key="1">
    <citation type="submission" date="2013-02" db="EMBL/GenBank/DDBJ databases">
        <title>The Genome Sequence of Acinetobacter sp. NIPH 2168.</title>
        <authorList>
            <consortium name="The Broad Institute Genome Sequencing Platform"/>
            <consortium name="The Broad Institute Genome Sequencing Center for Infectious Disease"/>
            <person name="Cerqueira G."/>
            <person name="Feldgarden M."/>
            <person name="Courvalin P."/>
            <person name="Perichon B."/>
            <person name="Grillot-Courvalin C."/>
            <person name="Clermont D."/>
            <person name="Rocha E."/>
            <person name="Yoon E.-J."/>
            <person name="Nemec A."/>
            <person name="Walker B."/>
            <person name="Young S.K."/>
            <person name="Zeng Q."/>
            <person name="Gargeya S."/>
            <person name="Fitzgerald M."/>
            <person name="Haas B."/>
            <person name="Abouelleil A."/>
            <person name="Alvarado L."/>
            <person name="Arachchi H.M."/>
            <person name="Berlin A.M."/>
            <person name="Chapman S.B."/>
            <person name="Dewar J."/>
            <person name="Goldberg J."/>
            <person name="Griggs A."/>
            <person name="Gujja S."/>
            <person name="Hansen M."/>
            <person name="Howarth C."/>
            <person name="Imamovic A."/>
            <person name="Larimer J."/>
            <person name="McCowan C."/>
            <person name="Murphy C."/>
            <person name="Neiman D."/>
            <person name="Pearson M."/>
            <person name="Priest M."/>
            <person name="Roberts A."/>
            <person name="Saif S."/>
            <person name="Shea T."/>
            <person name="Sisk P."/>
            <person name="Sykes S."/>
            <person name="Wortman J."/>
            <person name="Nusbaum C."/>
            <person name="Birren B."/>
        </authorList>
    </citation>
    <scope>NUCLEOTIDE SEQUENCE [LARGE SCALE GENOMIC DNA]</scope>
    <source>
        <strain evidence="3 4">NIPH 2168</strain>
    </source>
</reference>
<keyword evidence="2" id="KW-0472">Membrane</keyword>
<name>N9Q125_9GAMM</name>
<dbReference type="HOGENOM" id="CLU_161968_0_0_6"/>
<evidence type="ECO:0000313" key="4">
    <source>
        <dbReference type="Proteomes" id="UP000013173"/>
    </source>
</evidence>
<feature type="transmembrane region" description="Helical" evidence="2">
    <location>
        <begin position="6"/>
        <end position="25"/>
    </location>
</feature>
<gene>
    <name evidence="3" type="ORF">F892_03098</name>
</gene>
<protein>
    <submittedName>
        <fullName evidence="3">Uncharacterized protein</fullName>
    </submittedName>
</protein>
<dbReference type="EMBL" id="APRW01000014">
    <property type="protein sequence ID" value="ENX20175.1"/>
    <property type="molecule type" value="Genomic_DNA"/>
</dbReference>
<organism evidence="3 4">
    <name type="scientific">Acinetobacter vivianii</name>
    <dbReference type="NCBI Taxonomy" id="1776742"/>
    <lineage>
        <taxon>Bacteria</taxon>
        <taxon>Pseudomonadati</taxon>
        <taxon>Pseudomonadota</taxon>
        <taxon>Gammaproteobacteria</taxon>
        <taxon>Moraxellales</taxon>
        <taxon>Moraxellaceae</taxon>
        <taxon>Acinetobacter</taxon>
    </lineage>
</organism>
<evidence type="ECO:0000256" key="2">
    <source>
        <dbReference type="SAM" id="Phobius"/>
    </source>
</evidence>
<evidence type="ECO:0000313" key="3">
    <source>
        <dbReference type="EMBL" id="ENX20175.1"/>
    </source>
</evidence>
<keyword evidence="2" id="KW-1133">Transmembrane helix</keyword>
<keyword evidence="2" id="KW-0812">Transmembrane</keyword>
<keyword evidence="1" id="KW-0175">Coiled coil</keyword>
<dbReference type="GeneID" id="303682659"/>
<dbReference type="OrthoDB" id="5689128at2"/>
<dbReference type="Proteomes" id="UP000013173">
    <property type="component" value="Unassembled WGS sequence"/>
</dbReference>
<accession>N9Q125</accession>
<sequence length="114" mass="13238">MTLTLEPYHVFLIVTAIIGAFFTMFKMLGSQINANLQHNFAATNERIERVSKQNEKSQDDLRELERKFHQFEVSLPKNYVHRDDFVRSQSIIEAKLDSVASKLETVQIRQGVLK</sequence>